<dbReference type="InterPro" id="IPR014347">
    <property type="entry name" value="Tautomerase/MIF_sf"/>
</dbReference>
<feature type="domain" description="Tautomerase cis-CaaD-like" evidence="1">
    <location>
        <begin position="1"/>
        <end position="60"/>
    </location>
</feature>
<proteinExistence type="predicted"/>
<reference evidence="2" key="1">
    <citation type="submission" date="2023-03" db="EMBL/GenBank/DDBJ databases">
        <title>Complete genome of Cladonia borealis.</title>
        <authorList>
            <person name="Park H."/>
        </authorList>
    </citation>
    <scope>NUCLEOTIDE SEQUENCE</scope>
    <source>
        <strain evidence="2">ANT050790</strain>
    </source>
</reference>
<name>A0AA39UZL0_9LECA</name>
<evidence type="ECO:0000259" key="1">
    <source>
        <dbReference type="Pfam" id="PF14832"/>
    </source>
</evidence>
<dbReference type="Pfam" id="PF14832">
    <property type="entry name" value="Tautomerase_3"/>
    <property type="match status" value="1"/>
</dbReference>
<dbReference type="AlphaFoldDB" id="A0AA39UZL0"/>
<dbReference type="Gene3D" id="3.30.429.10">
    <property type="entry name" value="Macrophage Migration Inhibitory Factor"/>
    <property type="match status" value="1"/>
</dbReference>
<comment type="caution">
    <text evidence="2">The sequence shown here is derived from an EMBL/GenBank/DDBJ whole genome shotgun (WGS) entry which is preliminary data.</text>
</comment>
<dbReference type="EMBL" id="JAFEKC020000017">
    <property type="protein sequence ID" value="KAK0509862.1"/>
    <property type="molecule type" value="Genomic_DNA"/>
</dbReference>
<evidence type="ECO:0000313" key="2">
    <source>
        <dbReference type="EMBL" id="KAK0509862.1"/>
    </source>
</evidence>
<protein>
    <recommendedName>
        <fullName evidence="1">Tautomerase cis-CaaD-like domain-containing protein</fullName>
    </recommendedName>
</protein>
<evidence type="ECO:0000313" key="3">
    <source>
        <dbReference type="Proteomes" id="UP001166286"/>
    </source>
</evidence>
<keyword evidence="3" id="KW-1185">Reference proteome</keyword>
<organism evidence="2 3">
    <name type="scientific">Cladonia borealis</name>
    <dbReference type="NCBI Taxonomy" id="184061"/>
    <lineage>
        <taxon>Eukaryota</taxon>
        <taxon>Fungi</taxon>
        <taxon>Dikarya</taxon>
        <taxon>Ascomycota</taxon>
        <taxon>Pezizomycotina</taxon>
        <taxon>Lecanoromycetes</taxon>
        <taxon>OSLEUM clade</taxon>
        <taxon>Lecanoromycetidae</taxon>
        <taxon>Lecanorales</taxon>
        <taxon>Lecanorineae</taxon>
        <taxon>Cladoniaceae</taxon>
        <taxon>Cladonia</taxon>
    </lineage>
</organism>
<accession>A0AA39UZL0</accession>
<sequence length="119" mass="13253">MPLYEISHITPLSPSQKDALAASITQIHSHLFTTPSLFVNVRFTDISRQDVYVGGRKNAQTSSSHTIIAGREVGFELPPAGGDKAWLVENAASFRRLADEGDEDFMELVREMEGREDLY</sequence>
<dbReference type="SUPFAM" id="SSF55331">
    <property type="entry name" value="Tautomerase/MIF"/>
    <property type="match status" value="1"/>
</dbReference>
<dbReference type="Proteomes" id="UP001166286">
    <property type="component" value="Unassembled WGS sequence"/>
</dbReference>
<gene>
    <name evidence="2" type="ORF">JMJ35_007256</name>
</gene>
<dbReference type="InterPro" id="IPR028116">
    <property type="entry name" value="Cis-CaaD-like"/>
</dbReference>